<sequence length="248" mass="26129">MSSTLHRLAGKVAIVTGASRGIGKAIALQLGSLGVKVVVNYANSSSAAEEVVATIGKDHAISVKADTSKIDEIERLVATTIEKFGKIDILIPNAGTMDMRDLAHTTEEDFDKAISVNVKGPYFLAQKAAPHLQPGSHIIFISTTLTVASSVAPGYLLYNTTKGAVEQMTRVICKDLGTKGIYVNAIAPGPTGTELYYKGKPEAMLTAIANAHPQKRIATVDEIAENVVSLAASRWVSGQIIRVNGGMA</sequence>
<dbReference type="PRINTS" id="PR00081">
    <property type="entry name" value="GDHRDH"/>
</dbReference>
<dbReference type="InterPro" id="IPR020904">
    <property type="entry name" value="Sc_DH/Rdtase_CS"/>
</dbReference>
<keyword evidence="3" id="KW-0560">Oxidoreductase</keyword>
<organism evidence="4 5">
    <name type="scientific">Paecilomyces lecythidis</name>
    <dbReference type="NCBI Taxonomy" id="3004212"/>
    <lineage>
        <taxon>Eukaryota</taxon>
        <taxon>Fungi</taxon>
        <taxon>Dikarya</taxon>
        <taxon>Ascomycota</taxon>
        <taxon>Pezizomycotina</taxon>
        <taxon>Eurotiomycetes</taxon>
        <taxon>Eurotiomycetidae</taxon>
        <taxon>Eurotiales</taxon>
        <taxon>Thermoascaceae</taxon>
        <taxon>Paecilomyces</taxon>
    </lineage>
</organism>
<evidence type="ECO:0000313" key="4">
    <source>
        <dbReference type="EMBL" id="KAL1881022.1"/>
    </source>
</evidence>
<dbReference type="InterPro" id="IPR036291">
    <property type="entry name" value="NAD(P)-bd_dom_sf"/>
</dbReference>
<evidence type="ECO:0000256" key="3">
    <source>
        <dbReference type="ARBA" id="ARBA00023002"/>
    </source>
</evidence>
<name>A0ABR3XZR2_9EURO</name>
<keyword evidence="5" id="KW-1185">Reference proteome</keyword>
<gene>
    <name evidence="4" type="ORF">Plec18167_003563</name>
</gene>
<dbReference type="Pfam" id="PF13561">
    <property type="entry name" value="adh_short_C2"/>
    <property type="match status" value="1"/>
</dbReference>
<evidence type="ECO:0000256" key="1">
    <source>
        <dbReference type="ARBA" id="ARBA00006484"/>
    </source>
</evidence>
<evidence type="ECO:0008006" key="6">
    <source>
        <dbReference type="Google" id="ProtNLM"/>
    </source>
</evidence>
<comment type="caution">
    <text evidence="4">The sequence shown here is derived from an EMBL/GenBank/DDBJ whole genome shotgun (WGS) entry which is preliminary data.</text>
</comment>
<evidence type="ECO:0000256" key="2">
    <source>
        <dbReference type="ARBA" id="ARBA00022857"/>
    </source>
</evidence>
<dbReference type="PANTHER" id="PTHR48107">
    <property type="entry name" value="NADPH-DEPENDENT ALDEHYDE REDUCTASE-LIKE PROTEIN, CHLOROPLASTIC-RELATED"/>
    <property type="match status" value="1"/>
</dbReference>
<dbReference type="EMBL" id="JAVDPF010000008">
    <property type="protein sequence ID" value="KAL1881022.1"/>
    <property type="molecule type" value="Genomic_DNA"/>
</dbReference>
<proteinExistence type="inferred from homology"/>
<reference evidence="4 5" key="1">
    <citation type="journal article" date="2024" name="IMA Fungus">
        <title>IMA Genome - F19 : A genome assembly and annotation guide to empower mycologists, including annotated draft genome sequences of Ceratocystis pirilliformis, Diaporthe australafricana, Fusarium ophioides, Paecilomyces lecythidis, and Sporothrix stenoceras.</title>
        <authorList>
            <person name="Aylward J."/>
            <person name="Wilson A.M."/>
            <person name="Visagie C.M."/>
            <person name="Spraker J."/>
            <person name="Barnes I."/>
            <person name="Buitendag C."/>
            <person name="Ceriani C."/>
            <person name="Del Mar Angel L."/>
            <person name="du Plessis D."/>
            <person name="Fuchs T."/>
            <person name="Gasser K."/>
            <person name="Kramer D."/>
            <person name="Li W."/>
            <person name="Munsamy K."/>
            <person name="Piso A."/>
            <person name="Price J.L."/>
            <person name="Sonnekus B."/>
            <person name="Thomas C."/>
            <person name="van der Nest A."/>
            <person name="van Dijk A."/>
            <person name="van Heerden A."/>
            <person name="van Vuuren N."/>
            <person name="Yilmaz N."/>
            <person name="Duong T.A."/>
            <person name="van der Merwe N.A."/>
            <person name="Wingfield M.J."/>
            <person name="Wingfield B.D."/>
        </authorList>
    </citation>
    <scope>NUCLEOTIDE SEQUENCE [LARGE SCALE GENOMIC DNA]</scope>
    <source>
        <strain evidence="4 5">CMW 18167</strain>
    </source>
</reference>
<protein>
    <recommendedName>
        <fullName evidence="6">NAD(P)-binding protein</fullName>
    </recommendedName>
</protein>
<dbReference type="PANTHER" id="PTHR48107:SF7">
    <property type="entry name" value="RE15974P"/>
    <property type="match status" value="1"/>
</dbReference>
<comment type="similarity">
    <text evidence="1">Belongs to the short-chain dehydrogenases/reductases (SDR) family.</text>
</comment>
<dbReference type="Proteomes" id="UP001583193">
    <property type="component" value="Unassembled WGS sequence"/>
</dbReference>
<dbReference type="SUPFAM" id="SSF51735">
    <property type="entry name" value="NAD(P)-binding Rossmann-fold domains"/>
    <property type="match status" value="1"/>
</dbReference>
<dbReference type="Gene3D" id="3.40.50.720">
    <property type="entry name" value="NAD(P)-binding Rossmann-like Domain"/>
    <property type="match status" value="1"/>
</dbReference>
<evidence type="ECO:0000313" key="5">
    <source>
        <dbReference type="Proteomes" id="UP001583193"/>
    </source>
</evidence>
<keyword evidence="2" id="KW-0521">NADP</keyword>
<dbReference type="InterPro" id="IPR002347">
    <property type="entry name" value="SDR_fam"/>
</dbReference>
<accession>A0ABR3XZR2</accession>
<dbReference type="PROSITE" id="PS00061">
    <property type="entry name" value="ADH_SHORT"/>
    <property type="match status" value="1"/>
</dbReference>